<accession>A0ACC3YHD6</accession>
<keyword evidence="2" id="KW-1185">Reference proteome</keyword>
<dbReference type="EMBL" id="VUJX02000010">
    <property type="protein sequence ID" value="KAL0931299.1"/>
    <property type="molecule type" value="Genomic_DNA"/>
</dbReference>
<comment type="caution">
    <text evidence="1">The sequence shown here is derived from an EMBL/GenBank/DDBJ whole genome shotgun (WGS) entry which is preliminary data.</text>
</comment>
<name>A0ACC3YHD6_COLTU</name>
<dbReference type="Proteomes" id="UP000805649">
    <property type="component" value="Unassembled WGS sequence"/>
</dbReference>
<evidence type="ECO:0000313" key="2">
    <source>
        <dbReference type="Proteomes" id="UP000805649"/>
    </source>
</evidence>
<evidence type="ECO:0000313" key="1">
    <source>
        <dbReference type="EMBL" id="KAL0931299.1"/>
    </source>
</evidence>
<gene>
    <name evidence="1" type="ORF">CTRU02_214034</name>
</gene>
<organism evidence="1 2">
    <name type="scientific">Colletotrichum truncatum</name>
    <name type="common">Anthracnose fungus</name>
    <name type="synonym">Colletotrichum capsici</name>
    <dbReference type="NCBI Taxonomy" id="5467"/>
    <lineage>
        <taxon>Eukaryota</taxon>
        <taxon>Fungi</taxon>
        <taxon>Dikarya</taxon>
        <taxon>Ascomycota</taxon>
        <taxon>Pezizomycotina</taxon>
        <taxon>Sordariomycetes</taxon>
        <taxon>Hypocreomycetidae</taxon>
        <taxon>Glomerellales</taxon>
        <taxon>Glomerellaceae</taxon>
        <taxon>Colletotrichum</taxon>
        <taxon>Colletotrichum truncatum species complex</taxon>
    </lineage>
</organism>
<proteinExistence type="predicted"/>
<sequence length="466" mass="50913">MREFMSYVQGAFYEATGWNRDNSYSSLNATADALLNFPTPQGLRLTLSSLATPHFATSYQLGSVGVVDGSISYLYSSVPLRANLTPKSEAIPLPALLRSYRPLGDLPRRADSTPYPLLSPRAASLLYGRLYLPESLLEGLIVKRISPALQLQLSAVSGKFLRNGGTLLGLAQYDVGRYAVEGLASSDGGLLGFRGVYNFGGDAADIPPPPPRAVVGRVNGKPNGQGEDVRERIYGRFSAGGEIYYGTLNKSGGVSFGARFATLPEHRGTPLTATLTLNPLMGNISTSYAVVAGPHCSLATRMDFNVYSYESDWSVGMELWRKNILRNNLDQALSAESFVKKERSFQEKLEWRRDEPEPEPQPVVEGKQKDKPRERSFQAKMEWRLDDPAAAAADVVDEGGTKPETGAVVDDEYGSVIKARLDQNMKIGVLWEGRVKSLLFSLGSAIDLRKPDSPFRTLGVEIQFSS</sequence>
<reference evidence="1 2" key="1">
    <citation type="journal article" date="2020" name="Phytopathology">
        <title>Genome Sequence Resources of Colletotrichum truncatum, C. plurivorum, C. musicola, and C. sojae: Four Species Pathogenic to Soybean (Glycine max).</title>
        <authorList>
            <person name="Rogerio F."/>
            <person name="Boufleur T.R."/>
            <person name="Ciampi-Guillardi M."/>
            <person name="Sukno S.A."/>
            <person name="Thon M.R."/>
            <person name="Massola Junior N.S."/>
            <person name="Baroncelli R."/>
        </authorList>
    </citation>
    <scope>NUCLEOTIDE SEQUENCE [LARGE SCALE GENOMIC DNA]</scope>
    <source>
        <strain evidence="1 2">CMES1059</strain>
    </source>
</reference>
<protein>
    <submittedName>
        <fullName evidence="1">Mitochondrial distribution and morphology protein 10</fullName>
    </submittedName>
</protein>